<evidence type="ECO:0000313" key="11">
    <source>
        <dbReference type="RefSeq" id="XP_027204997.1"/>
    </source>
</evidence>
<dbReference type="OrthoDB" id="6522933at2759"/>
<evidence type="ECO:0000256" key="3">
    <source>
        <dbReference type="ARBA" id="ARBA00022692"/>
    </source>
</evidence>
<evidence type="ECO:0000256" key="8">
    <source>
        <dbReference type="SAM" id="Phobius"/>
    </source>
</evidence>
<dbReference type="AlphaFoldDB" id="A0A6P6YIE5"/>
<evidence type="ECO:0000256" key="2">
    <source>
        <dbReference type="ARBA" id="ARBA00022475"/>
    </source>
</evidence>
<evidence type="ECO:0000259" key="9">
    <source>
        <dbReference type="Pfam" id="PF00497"/>
    </source>
</evidence>
<evidence type="ECO:0000256" key="7">
    <source>
        <dbReference type="ARBA" id="ARBA00023180"/>
    </source>
</evidence>
<organism evidence="10 11">
    <name type="scientific">Dermatophagoides pteronyssinus</name>
    <name type="common">European house dust mite</name>
    <dbReference type="NCBI Taxonomy" id="6956"/>
    <lineage>
        <taxon>Eukaryota</taxon>
        <taxon>Metazoa</taxon>
        <taxon>Ecdysozoa</taxon>
        <taxon>Arthropoda</taxon>
        <taxon>Chelicerata</taxon>
        <taxon>Arachnida</taxon>
        <taxon>Acari</taxon>
        <taxon>Acariformes</taxon>
        <taxon>Sarcoptiformes</taxon>
        <taxon>Astigmata</taxon>
        <taxon>Psoroptidia</taxon>
        <taxon>Analgoidea</taxon>
        <taxon>Pyroglyphidae</taxon>
        <taxon>Dermatophagoidinae</taxon>
        <taxon>Dermatophagoides</taxon>
    </lineage>
</organism>
<dbReference type="PANTHER" id="PTHR42643">
    <property type="entry name" value="IONOTROPIC RECEPTOR 20A-RELATED"/>
    <property type="match status" value="1"/>
</dbReference>
<keyword evidence="6" id="KW-0675">Receptor</keyword>
<dbReference type="Proteomes" id="UP000515146">
    <property type="component" value="Unplaced"/>
</dbReference>
<dbReference type="InterPro" id="IPR001638">
    <property type="entry name" value="Solute-binding_3/MltF_N"/>
</dbReference>
<evidence type="ECO:0000256" key="4">
    <source>
        <dbReference type="ARBA" id="ARBA00022989"/>
    </source>
</evidence>
<dbReference type="PANTHER" id="PTHR42643:SF24">
    <property type="entry name" value="IONOTROPIC RECEPTOR 60A"/>
    <property type="match status" value="1"/>
</dbReference>
<dbReference type="FunCoup" id="A0A6P6YIE5">
    <property type="interactions" value="46"/>
</dbReference>
<keyword evidence="4 8" id="KW-1133">Transmembrane helix</keyword>
<evidence type="ECO:0000256" key="5">
    <source>
        <dbReference type="ARBA" id="ARBA00023136"/>
    </source>
</evidence>
<dbReference type="RefSeq" id="XP_027204997.1">
    <property type="nucleotide sequence ID" value="XM_027349196.1"/>
</dbReference>
<dbReference type="Gene3D" id="3.40.190.10">
    <property type="entry name" value="Periplasmic binding protein-like II"/>
    <property type="match status" value="1"/>
</dbReference>
<keyword evidence="3 8" id="KW-0812">Transmembrane</keyword>
<evidence type="ECO:0000313" key="10">
    <source>
        <dbReference type="Proteomes" id="UP000515146"/>
    </source>
</evidence>
<protein>
    <submittedName>
        <fullName evidence="11">Uncharacterized protein LOC113798632</fullName>
    </submittedName>
</protein>
<keyword evidence="5 8" id="KW-0472">Membrane</keyword>
<dbReference type="Gene3D" id="1.10.287.70">
    <property type="match status" value="1"/>
</dbReference>
<feature type="transmembrane region" description="Helical" evidence="8">
    <location>
        <begin position="128"/>
        <end position="146"/>
    </location>
</feature>
<reference evidence="11" key="1">
    <citation type="submission" date="2025-08" db="UniProtKB">
        <authorList>
            <consortium name="RefSeq"/>
        </authorList>
    </citation>
    <scope>IDENTIFICATION</scope>
    <source>
        <strain evidence="11">Airmid</strain>
    </source>
</reference>
<proteinExistence type="predicted"/>
<feature type="non-terminal residue" evidence="11">
    <location>
        <position position="456"/>
    </location>
</feature>
<dbReference type="KEGG" id="dpte:113798632"/>
<comment type="subcellular location">
    <subcellularLocation>
        <location evidence="1">Cell membrane</location>
        <topology evidence="1">Multi-pass membrane protein</topology>
    </subcellularLocation>
</comment>
<accession>A0A6P6YIE5</accession>
<feature type="domain" description="Solute-binding protein family 3/N-terminal" evidence="9">
    <location>
        <begin position="15"/>
        <end position="105"/>
    </location>
</feature>
<evidence type="ECO:0000256" key="6">
    <source>
        <dbReference type="ARBA" id="ARBA00023170"/>
    </source>
</evidence>
<dbReference type="Pfam" id="PF00497">
    <property type="entry name" value="SBP_bac_3"/>
    <property type="match status" value="1"/>
</dbReference>
<keyword evidence="2" id="KW-1003">Cell membrane</keyword>
<feature type="transmembrane region" description="Helical" evidence="8">
    <location>
        <begin position="425"/>
        <end position="444"/>
    </location>
</feature>
<name>A0A6P6YIE5_DERPT</name>
<evidence type="ECO:0000256" key="1">
    <source>
        <dbReference type="ARBA" id="ARBA00004651"/>
    </source>
</evidence>
<keyword evidence="7" id="KW-0325">Glycoprotein</keyword>
<keyword evidence="10" id="KW-1185">Reference proteome</keyword>
<dbReference type="GO" id="GO:0005886">
    <property type="term" value="C:plasma membrane"/>
    <property type="evidence" value="ECO:0007669"/>
    <property type="project" value="UniProtKB-SubCell"/>
</dbReference>
<gene>
    <name evidence="11" type="primary">LOC113798632</name>
</gene>
<dbReference type="InterPro" id="IPR052192">
    <property type="entry name" value="Insect_Ionotropic_Sensory_Rcpt"/>
</dbReference>
<dbReference type="InParanoid" id="A0A6P6YIE5"/>
<sequence>MSSMVLNFKQKSFTIGFMEDQPFISTNGRHDRRGIEVEMMETLAKKFNFTINYQSFRQSTWSYLYDNLTNEEIDFVIGGTVMTTERLEKVHYLYPHLFDKFTFATSPSIANLDHFDLNILIRPMDSSVWLLLAITLIILLFVGRLFQSIQPSIQFNNHHQNIRQDLFNICIHHLFRQSVPLLRLANRPIKICSMFWSFTAVIILANNYTGSLCSMLALPSHYSMDTTIKLAKQCRNHHIITLGIANSRPYQSLIESKVEEIQLIGQRMQFIRNYASAIKIIIEQSRRQKTLSSNGPSYVFISTRLRLLFKMIYAGKNLVFLPPNTETAALLPLYVAIAITKSFAHRKQFDRMIFYFHSYGMFNHWIRMEAFRAMESRNFPIDHPHDQDNDADIAQQPEEKKSKFNIFNPYDAMNNLEFNDLKSIFFLYIISILITLIIFLIEFITSLSSFKRMINS</sequence>
<dbReference type="SUPFAM" id="SSF53850">
    <property type="entry name" value="Periplasmic binding protein-like II"/>
    <property type="match status" value="1"/>
</dbReference>